<dbReference type="Gene3D" id="2.60.40.10">
    <property type="entry name" value="Immunoglobulins"/>
    <property type="match status" value="1"/>
</dbReference>
<dbReference type="InterPro" id="IPR002172">
    <property type="entry name" value="LDrepeatLR_classA_rpt"/>
</dbReference>
<evidence type="ECO:0000256" key="1">
    <source>
        <dbReference type="ARBA" id="ARBA00022737"/>
    </source>
</evidence>
<reference evidence="5" key="1">
    <citation type="journal article" date="2010" name="Science">
        <title>Plasticity of animal genome architecture unmasked by rapid evolution of a pelagic tunicate.</title>
        <authorList>
            <person name="Denoeud F."/>
            <person name="Henriet S."/>
            <person name="Mungpakdee S."/>
            <person name="Aury J.M."/>
            <person name="Da Silva C."/>
            <person name="Brinkmann H."/>
            <person name="Mikhaleva J."/>
            <person name="Olsen L.C."/>
            <person name="Jubin C."/>
            <person name="Canestro C."/>
            <person name="Bouquet J.M."/>
            <person name="Danks G."/>
            <person name="Poulain J."/>
            <person name="Campsteijn C."/>
            <person name="Adamski M."/>
            <person name="Cross I."/>
            <person name="Yadetie F."/>
            <person name="Muffato M."/>
            <person name="Louis A."/>
            <person name="Butcher S."/>
            <person name="Tsagkogeorga G."/>
            <person name="Konrad A."/>
            <person name="Singh S."/>
            <person name="Jensen M.F."/>
            <person name="Cong E.H."/>
            <person name="Eikeseth-Otteraa H."/>
            <person name="Noel B."/>
            <person name="Anthouard V."/>
            <person name="Porcel B.M."/>
            <person name="Kachouri-Lafond R."/>
            <person name="Nishino A."/>
            <person name="Ugolini M."/>
            <person name="Chourrout P."/>
            <person name="Nishida H."/>
            <person name="Aasland R."/>
            <person name="Huzurbazar S."/>
            <person name="Westhof E."/>
            <person name="Delsuc F."/>
            <person name="Lehrach H."/>
            <person name="Reinhardt R."/>
            <person name="Weissenbach J."/>
            <person name="Roy S.W."/>
            <person name="Artiguenave F."/>
            <person name="Postlethwait J.H."/>
            <person name="Manak J.R."/>
            <person name="Thompson E.M."/>
            <person name="Jaillon O."/>
            <person name="Du Pasquier L."/>
            <person name="Boudinot P."/>
            <person name="Liberles D.A."/>
            <person name="Volff J.N."/>
            <person name="Philippe H."/>
            <person name="Lenhard B."/>
            <person name="Roest Crollius H."/>
            <person name="Wincker P."/>
            <person name="Chourrout D."/>
        </authorList>
    </citation>
    <scope>NUCLEOTIDE SEQUENCE [LARGE SCALE GENOMIC DNA]</scope>
</reference>
<accession>E4XET1</accession>
<dbReference type="Pfam" id="PF00057">
    <property type="entry name" value="Ldl_recept_a"/>
    <property type="match status" value="1"/>
</dbReference>
<evidence type="ECO:0000256" key="3">
    <source>
        <dbReference type="PROSITE-ProRule" id="PRU00124"/>
    </source>
</evidence>
<gene>
    <name evidence="5" type="ORF">GSOID_T00008612001</name>
</gene>
<dbReference type="SUPFAM" id="SSF57535">
    <property type="entry name" value="Complement control module/SCR domain"/>
    <property type="match status" value="1"/>
</dbReference>
<dbReference type="PANTHER" id="PTHR46708">
    <property type="entry name" value="TENASCIN"/>
    <property type="match status" value="1"/>
</dbReference>
<feature type="disulfide bond" evidence="3">
    <location>
        <begin position="509"/>
        <end position="527"/>
    </location>
</feature>
<evidence type="ECO:0000256" key="2">
    <source>
        <dbReference type="ARBA" id="ARBA00023157"/>
    </source>
</evidence>
<dbReference type="InParanoid" id="E4XET1"/>
<dbReference type="PANTHER" id="PTHR46708:SF2">
    <property type="entry name" value="FIBRONECTIN TYPE-III DOMAIN-CONTAINING PROTEIN"/>
    <property type="match status" value="1"/>
</dbReference>
<dbReference type="InterPro" id="IPR035976">
    <property type="entry name" value="Sushi/SCR/CCP_sf"/>
</dbReference>
<dbReference type="SUPFAM" id="SSF57424">
    <property type="entry name" value="LDL receptor-like module"/>
    <property type="match status" value="1"/>
</dbReference>
<proteinExistence type="predicted"/>
<dbReference type="CDD" id="cd00112">
    <property type="entry name" value="LDLa"/>
    <property type="match status" value="1"/>
</dbReference>
<protein>
    <recommendedName>
        <fullName evidence="4">Fibronectin type-III domain-containing protein</fullName>
    </recommendedName>
</protein>
<organism evidence="5">
    <name type="scientific">Oikopleura dioica</name>
    <name type="common">Tunicate</name>
    <dbReference type="NCBI Taxonomy" id="34765"/>
    <lineage>
        <taxon>Eukaryota</taxon>
        <taxon>Metazoa</taxon>
        <taxon>Chordata</taxon>
        <taxon>Tunicata</taxon>
        <taxon>Appendicularia</taxon>
        <taxon>Copelata</taxon>
        <taxon>Oikopleuridae</taxon>
        <taxon>Oikopleura</taxon>
    </lineage>
</organism>
<dbReference type="InterPro" id="IPR023415">
    <property type="entry name" value="LDLR_class-A_CS"/>
</dbReference>
<dbReference type="InterPro" id="IPR050991">
    <property type="entry name" value="ECM_Regulatory_Proteins"/>
</dbReference>
<dbReference type="SMART" id="SM00192">
    <property type="entry name" value="LDLa"/>
    <property type="match status" value="1"/>
</dbReference>
<dbReference type="CDD" id="cd00063">
    <property type="entry name" value="FN3"/>
    <property type="match status" value="1"/>
</dbReference>
<feature type="disulfide bond" evidence="3">
    <location>
        <begin position="521"/>
        <end position="536"/>
    </location>
</feature>
<dbReference type="InterPro" id="IPR036116">
    <property type="entry name" value="FN3_sf"/>
</dbReference>
<dbReference type="InterPro" id="IPR036055">
    <property type="entry name" value="LDL_receptor-like_sf"/>
</dbReference>
<dbReference type="PROSITE" id="PS50853">
    <property type="entry name" value="FN3"/>
    <property type="match status" value="1"/>
</dbReference>
<evidence type="ECO:0000259" key="4">
    <source>
        <dbReference type="PROSITE" id="PS50853"/>
    </source>
</evidence>
<feature type="domain" description="Fibronectin type-III" evidence="4">
    <location>
        <begin position="834"/>
        <end position="925"/>
    </location>
</feature>
<dbReference type="PROSITE" id="PS01209">
    <property type="entry name" value="LDLRA_1"/>
    <property type="match status" value="1"/>
</dbReference>
<dbReference type="InterPro" id="IPR003961">
    <property type="entry name" value="FN3_dom"/>
</dbReference>
<dbReference type="InterPro" id="IPR013783">
    <property type="entry name" value="Ig-like_fold"/>
</dbReference>
<comment type="caution">
    <text evidence="3">Lacks conserved residue(s) required for the propagation of feature annotation.</text>
</comment>
<sequence>MHKLSVVMDYVTSLNLKIVKIRSQAAFKAVSNLRVNLRDSKLTWEEENTSVAMSMIVLEKGSPDRVFVKDFAKKPEYYLKNIGQYRGANHITIMPIATGSGMKEKVIHLTFEQKNILAFANFSVNQDILPPTNLYSSDIDYHRFSINWRPSLRDENQLYFINLYELGYSMSDPKEELIRTYLTRSPYFSPFMLKSAMYHKIEVFSVKDRSPYGFERSASSAILMEVKTLGNAPQTQNCQDFLCDNDVAGQDWREVNLDSESCRTANMYCWNEGVNSNAGKCYTKLTEECHENPLCRTLKNEQISCAKIDGICPESCCSDATNNCYKARDCEARILPDGEYRCDRGGMICTTTCNSGFVNIGKETLFCTENGWDGRGECVRPNCGPPQLLAPYPATFTGCSNSNYLGSTCFMDCDGIKENGKGARQFLHPWNNKQIRCKQTGDQKYEWQSEYPEKPEVHPGCLNYTYFIKQEGIGIEAESEASRYIWNNWLLNNNNIFVCAEGDENSFICKVGTCIASRFVCDGIDNCGDGSDEQNCEIIIRDKDGSITTSSFQFYVEPSFANVRVAREDGQFDNAVANNGVLVTENGRQKKLYTVTDASSSTEYRVTASWNNLDSKDLLVTTALIKPAQVRHVNKDGDVEIEWTMEQWSDDDLSSLQEFKYNVVITDSTASDGRRKREAEKITRNCVNGCQDVFIDANVRIIKFEVPLDKKYIFTLTAIFKNGKQTDTLILGGETREPTIKSITQIGGRSSKATFDVEAEFGADIDGILGKLELNGDWTFDVDQEETASGNIIQLTNLPVDVEDNIILAPKLKTFIDQTLRIGSSTTLAFRTLPLLEPEVIERTSDSLVVSWTKYPQFDNYEVFITGPNNARRSVICIDNSGNCLIDDLDRETLYKIEVFGYEMNRNFFSDGEAVTVPTIGTFPTMTIKRTYTGTTTADFSFSFSFDCIDMELLTNEEFIQQTPTSCDAETLTCRGSGLAPGFEHTLRISANCGRAGNRATVRSTHKFRTNWLPPFFDELKIASTEITGFWKEDANAQKYIIKAKFSDETIEQTKNKGETSFSINTGFRNDLFSLSIRSIYNEASETDDGTIFDLQLQPLITDFKPTHITPSFVHLTYDHEQLAVQSKTEIDGLQTGFSGIPDKLTKTWSLSFVENEASESFNANLRVIYEDTVESQFYADSVICDLISERMEDVIKAACVEHKTIVTKLSDWNLLTVDTAVRIVTERVEGQGGQGMISWSHEREYSQLLTPSYKIRVCEEGVCIKPNGEKWESEESTTETFFNADGDPEGWPAIFTVQAVYQETDPLIESNLLFPLQFEKGVAIPDIALEIKTENVRSTTIFVNLITPLFYEDIMVQNQNGIAAKTVKLTATEKDDATVTHTCIAKRSDDLQSGTCDFKGLTPSTEYVINLRVEWDEIGALSVEKDRTTAPAPPYAMIEIARSNSVELTWSNRWKTPDVANFLERYWITVITADQTDLRDEREFGTEIANLNRTEGVTEALIFIANSPDASYQKILQPLTGYSISIVADLGELGRTDPLIVEGRTALPAPNLEYLAIESSQITVFWPYHEVVVEKFEILNMITTTTDEKIRVEGEQLDQKNDGYYLNYHSESFPGNKVDINVSAVIEDRLENENPERPWKRVEKSDTASIVTVCPIQIKVKIGNIRDISTTLSWDKVEQADEYLLIYEYDEAEGDGKIDRKGNSAYFAGGNIVHLDKDIETKTIGPLIPFTTYNFLMKAKFNGDVDQNIINKYTDMLRLSVRTATQSPDITLNDETLTGSVMYFNWPNCEELKCPQDVNCPPCATIERRKRKSTYRTEFFEFKYELYPIQWQVKISGLDLNGDEDGYVDTDSTVQDIDGSQCRIYDKADYPVVQFENLRPGSTYKVEVIVKFNEFQGKQSTISNNRQSSPKIINDIDAKVEVLFDLETLDPDVNVLLLIDNTDAVDGRKEVVESVLSSLPLVLTIEQRETAISSALKNSVYWKRQMGFLQDVITSHKYISESASKFAVCTYEGYQKLDELHFFEDTQDADTIVEKLDITYDGGTFMPFHAMSYAAVKGMSTGLLNSTVTEENPNVFIMTISNTLYLPASIANVADETIIKTSRILRFCNDATIIPVGVHPPASSRGTYNSKFREHLNMLACWPEEDESILQDENFVCDTANGFCTYNKDGDTAHQADVIEQVKNYSEEDCPNVKFVPQDRNYADVVKSIKQLIVDKTLVSPINHSNPEYILPRTIEDRRRTCLQLIAKMTGENANELQTRYKAFRAGEL</sequence>
<keyword evidence="1" id="KW-0677">Repeat</keyword>
<keyword evidence="6" id="KW-1185">Reference proteome</keyword>
<dbReference type="Gene3D" id="4.10.400.10">
    <property type="entry name" value="Low-density Lipoprotein Receptor"/>
    <property type="match status" value="1"/>
</dbReference>
<evidence type="ECO:0000313" key="6">
    <source>
        <dbReference type="Proteomes" id="UP000001307"/>
    </source>
</evidence>
<dbReference type="SUPFAM" id="SSF49265">
    <property type="entry name" value="Fibronectin type III"/>
    <property type="match status" value="1"/>
</dbReference>
<evidence type="ECO:0000313" key="5">
    <source>
        <dbReference type="EMBL" id="CBY19469.1"/>
    </source>
</evidence>
<dbReference type="Proteomes" id="UP000001307">
    <property type="component" value="Unassembled WGS sequence"/>
</dbReference>
<keyword evidence="2 3" id="KW-1015">Disulfide bond</keyword>
<dbReference type="SMART" id="SM00060">
    <property type="entry name" value="FN3"/>
    <property type="match status" value="3"/>
</dbReference>
<dbReference type="EMBL" id="FN653042">
    <property type="protein sequence ID" value="CBY19469.1"/>
    <property type="molecule type" value="Genomic_DNA"/>
</dbReference>
<dbReference type="OrthoDB" id="10069070at2759"/>
<name>E4XET1_OIKDI</name>
<dbReference type="PROSITE" id="PS50068">
    <property type="entry name" value="LDLRA_2"/>
    <property type="match status" value="1"/>
</dbReference>